<organism evidence="3 4">
    <name type="scientific">Ascobolus immersus RN42</name>
    <dbReference type="NCBI Taxonomy" id="1160509"/>
    <lineage>
        <taxon>Eukaryota</taxon>
        <taxon>Fungi</taxon>
        <taxon>Dikarya</taxon>
        <taxon>Ascomycota</taxon>
        <taxon>Pezizomycotina</taxon>
        <taxon>Pezizomycetes</taxon>
        <taxon>Pezizales</taxon>
        <taxon>Ascobolaceae</taxon>
        <taxon>Ascobolus</taxon>
    </lineage>
</organism>
<feature type="compositionally biased region" description="Low complexity" evidence="1">
    <location>
        <begin position="116"/>
        <end position="145"/>
    </location>
</feature>
<feature type="transmembrane region" description="Helical" evidence="2">
    <location>
        <begin position="152"/>
        <end position="176"/>
    </location>
</feature>
<evidence type="ECO:0000256" key="2">
    <source>
        <dbReference type="SAM" id="Phobius"/>
    </source>
</evidence>
<keyword evidence="2" id="KW-1133">Transmembrane helix</keyword>
<name>A0A3N4HEY5_ASCIM</name>
<protein>
    <recommendedName>
        <fullName evidence="5">Mid2 domain-containing protein</fullName>
    </recommendedName>
</protein>
<evidence type="ECO:0008006" key="5">
    <source>
        <dbReference type="Google" id="ProtNLM"/>
    </source>
</evidence>
<evidence type="ECO:0000256" key="1">
    <source>
        <dbReference type="SAM" id="MobiDB-lite"/>
    </source>
</evidence>
<evidence type="ECO:0000313" key="3">
    <source>
        <dbReference type="EMBL" id="RPA72745.1"/>
    </source>
</evidence>
<evidence type="ECO:0000313" key="4">
    <source>
        <dbReference type="Proteomes" id="UP000275078"/>
    </source>
</evidence>
<feature type="compositionally biased region" description="Low complexity" evidence="1">
    <location>
        <begin position="72"/>
        <end position="88"/>
    </location>
</feature>
<keyword evidence="2" id="KW-0812">Transmembrane</keyword>
<dbReference type="Proteomes" id="UP000275078">
    <property type="component" value="Unassembled WGS sequence"/>
</dbReference>
<keyword evidence="2" id="KW-0472">Membrane</keyword>
<dbReference type="AlphaFoldDB" id="A0A3N4HEY5"/>
<reference evidence="3 4" key="1">
    <citation type="journal article" date="2018" name="Nat. Ecol. Evol.">
        <title>Pezizomycetes genomes reveal the molecular basis of ectomycorrhizal truffle lifestyle.</title>
        <authorList>
            <person name="Murat C."/>
            <person name="Payen T."/>
            <person name="Noel B."/>
            <person name="Kuo A."/>
            <person name="Morin E."/>
            <person name="Chen J."/>
            <person name="Kohler A."/>
            <person name="Krizsan K."/>
            <person name="Balestrini R."/>
            <person name="Da Silva C."/>
            <person name="Montanini B."/>
            <person name="Hainaut M."/>
            <person name="Levati E."/>
            <person name="Barry K.W."/>
            <person name="Belfiori B."/>
            <person name="Cichocki N."/>
            <person name="Clum A."/>
            <person name="Dockter R.B."/>
            <person name="Fauchery L."/>
            <person name="Guy J."/>
            <person name="Iotti M."/>
            <person name="Le Tacon F."/>
            <person name="Lindquist E.A."/>
            <person name="Lipzen A."/>
            <person name="Malagnac F."/>
            <person name="Mello A."/>
            <person name="Molinier V."/>
            <person name="Miyauchi S."/>
            <person name="Poulain J."/>
            <person name="Riccioni C."/>
            <person name="Rubini A."/>
            <person name="Sitrit Y."/>
            <person name="Splivallo R."/>
            <person name="Traeger S."/>
            <person name="Wang M."/>
            <person name="Zifcakova L."/>
            <person name="Wipf D."/>
            <person name="Zambonelli A."/>
            <person name="Paolocci F."/>
            <person name="Nowrousian M."/>
            <person name="Ottonello S."/>
            <person name="Baldrian P."/>
            <person name="Spatafora J.W."/>
            <person name="Henrissat B."/>
            <person name="Nagy L.G."/>
            <person name="Aury J.M."/>
            <person name="Wincker P."/>
            <person name="Grigoriev I.V."/>
            <person name="Bonfante P."/>
            <person name="Martin F.M."/>
        </authorList>
    </citation>
    <scope>NUCLEOTIDE SEQUENCE [LARGE SCALE GENOMIC DNA]</scope>
    <source>
        <strain evidence="3 4">RN42</strain>
    </source>
</reference>
<gene>
    <name evidence="3" type="ORF">BJ508DRAFT_314464</name>
</gene>
<accession>A0A3N4HEY5</accession>
<dbReference type="EMBL" id="ML119848">
    <property type="protein sequence ID" value="RPA72745.1"/>
    <property type="molecule type" value="Genomic_DNA"/>
</dbReference>
<keyword evidence="4" id="KW-1185">Reference proteome</keyword>
<feature type="region of interest" description="Disordered" evidence="1">
    <location>
        <begin position="62"/>
        <end position="145"/>
    </location>
</feature>
<sequence>MSPQNPTPPAPSDASLFRTIVETLPAVETITHYYVGPPRSTSIQFWTRTDLEIYTRYERIKPLPTSVPDEPPSQSAGPSSGAPAAGVPIPQPIPKPTPVADQGPKSPQQPVAPFISSLPAASSSSLPSTTSSTSPSTEPLPSATSKGFSKSIIIGATVGTAIGTILLALLVFSLYLHRKRKRRALESDYGFGDYGPVLPIPEKDNVALVEDSRPTNQAVELEDTCRNELEDTQKVELDAEERRSGG</sequence>
<proteinExistence type="predicted"/>